<dbReference type="InterPro" id="IPR003428">
    <property type="entry name" value="MAM33"/>
</dbReference>
<keyword evidence="1" id="KW-1133">Transmembrane helix</keyword>
<dbReference type="PANTHER" id="PTHR10826">
    <property type="entry name" value="COMPLEMENT COMPONENT 1"/>
    <property type="match status" value="1"/>
</dbReference>
<evidence type="ECO:0000313" key="3">
    <source>
        <dbReference type="Proteomes" id="UP000886595"/>
    </source>
</evidence>
<reference evidence="2 3" key="1">
    <citation type="submission" date="2020-02" db="EMBL/GenBank/DDBJ databases">
        <authorList>
            <person name="Ma Q."/>
            <person name="Huang Y."/>
            <person name="Song X."/>
            <person name="Pei D."/>
        </authorList>
    </citation>
    <scope>NUCLEOTIDE SEQUENCE [LARGE SCALE GENOMIC DNA]</scope>
    <source>
        <strain evidence="2">Sxm20200214</strain>
        <tissue evidence="2">Leaf</tissue>
    </source>
</reference>
<protein>
    <submittedName>
        <fullName evidence="2">Uncharacterized protein</fullName>
    </submittedName>
</protein>
<dbReference type="InterPro" id="IPR036561">
    <property type="entry name" value="MAM33_sf"/>
</dbReference>
<keyword evidence="3" id="KW-1185">Reference proteome</keyword>
<gene>
    <name evidence="2" type="ORF">Bca52824_004256</name>
</gene>
<name>A0A8X7WMP3_BRACI</name>
<evidence type="ECO:0000313" key="2">
    <source>
        <dbReference type="EMBL" id="KAG2333076.1"/>
    </source>
</evidence>
<dbReference type="EMBL" id="JAAMPC010000001">
    <property type="protein sequence ID" value="KAG2333076.1"/>
    <property type="molecule type" value="Genomic_DNA"/>
</dbReference>
<dbReference type="GO" id="GO:0005759">
    <property type="term" value="C:mitochondrial matrix"/>
    <property type="evidence" value="ECO:0007669"/>
    <property type="project" value="InterPro"/>
</dbReference>
<dbReference type="PANTHER" id="PTHR10826:SF31">
    <property type="entry name" value="(RAPE) HYPOTHETICAL PROTEIN"/>
    <property type="match status" value="1"/>
</dbReference>
<sequence>MSSLFCRASSKVAALPFRAVISPVSLQAGAHRVTLGGGSHHRASSSLISCSRGSTLTAITADENLVSVLESKIESTVVNEAPEDDELPEWFPFRFVDAVRDRVVYLVREFEDETIYVRIELAPNDPQTQVLNGIPMFITVTKQDDGPSLQFVAKAYVDEIVIDVVYFLSIHIIIMSMRFAFHRFLEIRGIKPTITEFVADYMANKDDRERLQWLNDIKSFVDM</sequence>
<accession>A0A8X7WMP3</accession>
<organism evidence="2 3">
    <name type="scientific">Brassica carinata</name>
    <name type="common">Ethiopian mustard</name>
    <name type="synonym">Abyssinian cabbage</name>
    <dbReference type="NCBI Taxonomy" id="52824"/>
    <lineage>
        <taxon>Eukaryota</taxon>
        <taxon>Viridiplantae</taxon>
        <taxon>Streptophyta</taxon>
        <taxon>Embryophyta</taxon>
        <taxon>Tracheophyta</taxon>
        <taxon>Spermatophyta</taxon>
        <taxon>Magnoliopsida</taxon>
        <taxon>eudicotyledons</taxon>
        <taxon>Gunneridae</taxon>
        <taxon>Pentapetalae</taxon>
        <taxon>rosids</taxon>
        <taxon>malvids</taxon>
        <taxon>Brassicales</taxon>
        <taxon>Brassicaceae</taxon>
        <taxon>Brassiceae</taxon>
        <taxon>Brassica</taxon>
    </lineage>
</organism>
<dbReference type="Pfam" id="PF02330">
    <property type="entry name" value="MAM33"/>
    <property type="match status" value="1"/>
</dbReference>
<evidence type="ECO:0000256" key="1">
    <source>
        <dbReference type="SAM" id="Phobius"/>
    </source>
</evidence>
<feature type="transmembrane region" description="Helical" evidence="1">
    <location>
        <begin position="160"/>
        <end position="181"/>
    </location>
</feature>
<dbReference type="Proteomes" id="UP000886595">
    <property type="component" value="Unassembled WGS sequence"/>
</dbReference>
<comment type="caution">
    <text evidence="2">The sequence shown here is derived from an EMBL/GenBank/DDBJ whole genome shotgun (WGS) entry which is preliminary data.</text>
</comment>
<dbReference type="OrthoDB" id="278212at2759"/>
<keyword evidence="1" id="KW-0472">Membrane</keyword>
<proteinExistence type="predicted"/>
<dbReference type="Gene3D" id="3.10.280.10">
    <property type="entry name" value="Mitochondrial glycoprotein"/>
    <property type="match status" value="1"/>
</dbReference>
<dbReference type="AlphaFoldDB" id="A0A8X7WMP3"/>
<keyword evidence="1" id="KW-0812">Transmembrane</keyword>
<dbReference type="SUPFAM" id="SSF54529">
    <property type="entry name" value="Mitochondrial glycoprotein MAM33-like"/>
    <property type="match status" value="1"/>
</dbReference>